<dbReference type="Proteomes" id="UP001160499">
    <property type="component" value="Unassembled WGS sequence"/>
</dbReference>
<dbReference type="RefSeq" id="WP_280878754.1">
    <property type="nucleotide sequence ID" value="NZ_JARXVH010000008.1"/>
</dbReference>
<accession>A0ABT6LNF2</accession>
<dbReference type="SUPFAM" id="SSF52096">
    <property type="entry name" value="ClpP/crotonase"/>
    <property type="match status" value="1"/>
</dbReference>
<comment type="caution">
    <text evidence="2">The sequence shown here is derived from an EMBL/GenBank/DDBJ whole genome shotgun (WGS) entry which is preliminary data.</text>
</comment>
<evidence type="ECO:0000313" key="2">
    <source>
        <dbReference type="EMBL" id="MDH6217851.1"/>
    </source>
</evidence>
<proteinExistence type="inferred from homology"/>
<dbReference type="PANTHER" id="PTHR43802:SF1">
    <property type="entry name" value="IP11341P-RELATED"/>
    <property type="match status" value="1"/>
</dbReference>
<protein>
    <submittedName>
        <fullName evidence="2">Enoyl-CoA hydratase/carnithine racemase</fullName>
    </submittedName>
</protein>
<dbReference type="Pfam" id="PF00378">
    <property type="entry name" value="ECH_1"/>
    <property type="match status" value="1"/>
</dbReference>
<dbReference type="PANTHER" id="PTHR43802">
    <property type="entry name" value="ENOYL-COA HYDRATASE"/>
    <property type="match status" value="1"/>
</dbReference>
<comment type="similarity">
    <text evidence="1">Belongs to the enoyl-CoA hydratase/isomerase family.</text>
</comment>
<name>A0ABT6LNF2_9ACTN</name>
<evidence type="ECO:0000256" key="1">
    <source>
        <dbReference type="ARBA" id="ARBA00005254"/>
    </source>
</evidence>
<organism evidence="2 3">
    <name type="scientific">Streptomyces pseudovenezuelae</name>
    <dbReference type="NCBI Taxonomy" id="67350"/>
    <lineage>
        <taxon>Bacteria</taxon>
        <taxon>Bacillati</taxon>
        <taxon>Actinomycetota</taxon>
        <taxon>Actinomycetes</taxon>
        <taxon>Kitasatosporales</taxon>
        <taxon>Streptomycetaceae</taxon>
        <taxon>Streptomyces</taxon>
        <taxon>Streptomyces aurantiacus group</taxon>
    </lineage>
</organism>
<gene>
    <name evidence="2" type="ORF">M2283_005183</name>
</gene>
<evidence type="ECO:0000313" key="3">
    <source>
        <dbReference type="Proteomes" id="UP001160499"/>
    </source>
</evidence>
<dbReference type="InterPro" id="IPR029045">
    <property type="entry name" value="ClpP/crotonase-like_dom_sf"/>
</dbReference>
<dbReference type="InterPro" id="IPR001753">
    <property type="entry name" value="Enoyl-CoA_hydra/iso"/>
</dbReference>
<sequence length="97" mass="10797">MSDAREPRVRYEKKNGVARVTLDRPDVLNAMDLRTHEELAAVWHDFEADDELRVAVLTGAGDHSFSVGQDLRERARLDREGCRARRSAAVASLAGHG</sequence>
<keyword evidence="3" id="KW-1185">Reference proteome</keyword>
<dbReference type="Gene3D" id="3.90.226.10">
    <property type="entry name" value="2-enoyl-CoA Hydratase, Chain A, domain 1"/>
    <property type="match status" value="1"/>
</dbReference>
<reference evidence="2 3" key="1">
    <citation type="submission" date="2023-04" db="EMBL/GenBank/DDBJ databases">
        <title>Forest soil microbial communities from Buena Vista Peninsula, Colon Province, Panama.</title>
        <authorList>
            <person name="Bouskill N."/>
        </authorList>
    </citation>
    <scope>NUCLEOTIDE SEQUENCE [LARGE SCALE GENOMIC DNA]</scope>
    <source>
        <strain evidence="2 3">GGS1</strain>
    </source>
</reference>
<dbReference type="CDD" id="cd06558">
    <property type="entry name" value="crotonase-like"/>
    <property type="match status" value="1"/>
</dbReference>
<dbReference type="EMBL" id="JARXVH010000008">
    <property type="protein sequence ID" value="MDH6217851.1"/>
    <property type="molecule type" value="Genomic_DNA"/>
</dbReference>